<proteinExistence type="predicted"/>
<reference evidence="2 3" key="1">
    <citation type="submission" date="2018-05" db="EMBL/GenBank/DDBJ databases">
        <title>A metagenomic window into the 2 km-deep terrestrial subsurface aquifer revealed taxonomically and functionally diverse microbial community comprising novel uncultured bacterial lineages.</title>
        <authorList>
            <person name="Kadnikov V.V."/>
            <person name="Mardanov A.V."/>
            <person name="Beletsky A.V."/>
            <person name="Banks D."/>
            <person name="Pimenov N.V."/>
            <person name="Frank Y.A."/>
            <person name="Karnachuk O.V."/>
            <person name="Ravin N.V."/>
        </authorList>
    </citation>
    <scope>NUCLEOTIDE SEQUENCE [LARGE SCALE GENOMIC DNA]</scope>
    <source>
        <strain evidence="2">BY5</strain>
    </source>
</reference>
<evidence type="ECO:0000256" key="1">
    <source>
        <dbReference type="SAM" id="Phobius"/>
    </source>
</evidence>
<gene>
    <name evidence="2" type="ORF">OZSIB_0250</name>
</gene>
<evidence type="ECO:0008006" key="4">
    <source>
        <dbReference type="Google" id="ProtNLM"/>
    </source>
</evidence>
<accession>A0A367ZM85</accession>
<organism evidence="2 3">
    <name type="scientific">Candidatus Ozemobacter sibiricus</name>
    <dbReference type="NCBI Taxonomy" id="2268124"/>
    <lineage>
        <taxon>Bacteria</taxon>
        <taxon>Candidatus Ozemobacteria</taxon>
        <taxon>Candidatus Ozemobacterales</taxon>
        <taxon>Candidatus Ozemobacteraceae</taxon>
        <taxon>Candidatus Ozemobacter</taxon>
    </lineage>
</organism>
<keyword evidence="1" id="KW-0472">Membrane</keyword>
<dbReference type="EMBL" id="QOQW01000015">
    <property type="protein sequence ID" value="RCK79136.1"/>
    <property type="molecule type" value="Genomic_DNA"/>
</dbReference>
<dbReference type="AlphaFoldDB" id="A0A367ZM85"/>
<name>A0A367ZM85_9BACT</name>
<sequence>MPLSPDAVRALMRKLREESETGPSFDAVLGEIAPTFGRDAPLIEALRERARLEKAADILAAQEAWFSALGWFLARLFMWGSLGGGLLCLLVWGRQAADPFTFGMAGAAVYYLLVQLLTPRRLARERAMLEALRAERRQEMLARLDELEREYERLR</sequence>
<comment type="caution">
    <text evidence="2">The sequence shown here is derived from an EMBL/GenBank/DDBJ whole genome shotgun (WGS) entry which is preliminary data.</text>
</comment>
<protein>
    <recommendedName>
        <fullName evidence="4">Transmembrane protein</fullName>
    </recommendedName>
</protein>
<evidence type="ECO:0000313" key="2">
    <source>
        <dbReference type="EMBL" id="RCK79136.1"/>
    </source>
</evidence>
<dbReference type="Proteomes" id="UP000252355">
    <property type="component" value="Unassembled WGS sequence"/>
</dbReference>
<keyword evidence="1" id="KW-0812">Transmembrane</keyword>
<keyword evidence="1" id="KW-1133">Transmembrane helix</keyword>
<evidence type="ECO:0000313" key="3">
    <source>
        <dbReference type="Proteomes" id="UP000252355"/>
    </source>
</evidence>
<feature type="transmembrane region" description="Helical" evidence="1">
    <location>
        <begin position="99"/>
        <end position="118"/>
    </location>
</feature>
<feature type="transmembrane region" description="Helical" evidence="1">
    <location>
        <begin position="72"/>
        <end position="93"/>
    </location>
</feature>